<dbReference type="NCBIfam" id="NF010181">
    <property type="entry name" value="PRK13660.1"/>
    <property type="match status" value="1"/>
</dbReference>
<dbReference type="Proteomes" id="UP000070779">
    <property type="component" value="Unassembled WGS sequence"/>
</dbReference>
<dbReference type="EMBL" id="LQZD01000389">
    <property type="protein sequence ID" value="KXU11402.1"/>
    <property type="molecule type" value="Genomic_DNA"/>
</dbReference>
<organism evidence="1 2">
    <name type="scientific">Streptococcus mitis</name>
    <dbReference type="NCBI Taxonomy" id="28037"/>
    <lineage>
        <taxon>Bacteria</taxon>
        <taxon>Bacillati</taxon>
        <taxon>Bacillota</taxon>
        <taxon>Bacilli</taxon>
        <taxon>Lactobacillales</taxon>
        <taxon>Streptococcaceae</taxon>
        <taxon>Streptococcus</taxon>
        <taxon>Streptococcus mitis group</taxon>
    </lineage>
</organism>
<proteinExistence type="predicted"/>
<comment type="caution">
    <text evidence="1">The sequence shown here is derived from an EMBL/GenBank/DDBJ whole genome shotgun (WGS) entry which is preliminary data.</text>
</comment>
<sequence>MRIVDHISPYWYNDITLLYHKNRKKGVKMTTALIMGYSNFDLGVFNEKDIRLKIIKKAIRRDLESLAEEGINWLVFTGNLGFESWVLDVANEMKEEYDFNLATIFDFETHGENWNEANQLKLSQFKQVDFVKYAYPKYEHVGQLRDYQRFLLENTDLAYFFYDSENETKLKFMDTLMKNQEGYRIKRLTFEDLNELAENFSEK</sequence>
<dbReference type="AlphaFoldDB" id="A0A139R9F8"/>
<accession>A0A139R9F8</accession>
<gene>
    <name evidence="1" type="ORF">SMIDD22_01447</name>
</gene>
<dbReference type="Pfam" id="PF06908">
    <property type="entry name" value="YpsA"/>
    <property type="match status" value="1"/>
</dbReference>
<dbReference type="PIRSF" id="PIRSF021290">
    <property type="entry name" value="DUF1273"/>
    <property type="match status" value="1"/>
</dbReference>
<dbReference type="SUPFAM" id="SSF102405">
    <property type="entry name" value="MCP/YpsA-like"/>
    <property type="match status" value="1"/>
</dbReference>
<evidence type="ECO:0000313" key="2">
    <source>
        <dbReference type="Proteomes" id="UP000070779"/>
    </source>
</evidence>
<dbReference type="InterPro" id="IPR010697">
    <property type="entry name" value="YspA"/>
</dbReference>
<dbReference type="Gene3D" id="3.40.50.450">
    <property type="match status" value="1"/>
</dbReference>
<dbReference type="PANTHER" id="PTHR38440:SF1">
    <property type="entry name" value="UPF0398 PROTEIN SPR0331"/>
    <property type="match status" value="1"/>
</dbReference>
<dbReference type="PATRIC" id="fig|28037.238.peg.1736"/>
<name>A0A139R9F8_STRMT</name>
<protein>
    <submittedName>
        <fullName evidence="1">Uncharacterized protein</fullName>
    </submittedName>
</protein>
<evidence type="ECO:0000313" key="1">
    <source>
        <dbReference type="EMBL" id="KXU11402.1"/>
    </source>
</evidence>
<dbReference type="PANTHER" id="PTHR38440">
    <property type="entry name" value="UPF0398 PROTEIN YPSA"/>
    <property type="match status" value="1"/>
</dbReference>
<reference evidence="1 2" key="1">
    <citation type="submission" date="2016-01" db="EMBL/GenBank/DDBJ databases">
        <title>Highly variable Streptococcus oralis are common among viridans streptococci isolated from primates.</title>
        <authorList>
            <person name="Denapaite D."/>
            <person name="Rieger M."/>
            <person name="Koendgen S."/>
            <person name="Brueckner R."/>
            <person name="Ochigava I."/>
            <person name="Kappeler P."/>
            <person name="Maetz-Rensing K."/>
            <person name="Leendertz F."/>
            <person name="Hakenbeck R."/>
        </authorList>
    </citation>
    <scope>NUCLEOTIDE SEQUENCE [LARGE SCALE GENOMIC DNA]</scope>
    <source>
        <strain evidence="1 2">DD22</strain>
    </source>
</reference>